<dbReference type="Pfam" id="PF03816">
    <property type="entry name" value="LytR_cpsA_psr"/>
    <property type="match status" value="1"/>
</dbReference>
<protein>
    <submittedName>
        <fullName evidence="4">Cell envelope-related transcriptional attenuator</fullName>
    </submittedName>
</protein>
<comment type="caution">
    <text evidence="4">The sequence shown here is derived from an EMBL/GenBank/DDBJ whole genome shotgun (WGS) entry which is preliminary data.</text>
</comment>
<evidence type="ECO:0000313" key="4">
    <source>
        <dbReference type="EMBL" id="EYB69333.1"/>
    </source>
</evidence>
<dbReference type="Gene3D" id="3.40.630.190">
    <property type="entry name" value="LCP protein"/>
    <property type="match status" value="1"/>
</dbReference>
<dbReference type="eggNOG" id="COG1316">
    <property type="taxonomic scope" value="Bacteria"/>
</dbReference>
<evidence type="ECO:0000313" key="5">
    <source>
        <dbReference type="Proteomes" id="UP000020492"/>
    </source>
</evidence>
<dbReference type="InterPro" id="IPR050922">
    <property type="entry name" value="LytR/CpsA/Psr_CW_biosynth"/>
</dbReference>
<dbReference type="AlphaFoldDB" id="A0A016QTD3"/>
<organism evidence="4 5">
    <name type="scientific">Deinococcus phoenicis</name>
    <dbReference type="NCBI Taxonomy" id="1476583"/>
    <lineage>
        <taxon>Bacteria</taxon>
        <taxon>Thermotogati</taxon>
        <taxon>Deinococcota</taxon>
        <taxon>Deinococci</taxon>
        <taxon>Deinococcales</taxon>
        <taxon>Deinococcaceae</taxon>
        <taxon>Deinococcus</taxon>
    </lineage>
</organism>
<dbReference type="NCBIfam" id="TIGR00350">
    <property type="entry name" value="lytR_cpsA_psr"/>
    <property type="match status" value="1"/>
</dbReference>
<feature type="domain" description="LytR/CpsA/Psr regulator C-terminal" evidence="3">
    <location>
        <begin position="329"/>
        <end position="412"/>
    </location>
</feature>
<dbReference type="RefSeq" id="WP_034353226.1">
    <property type="nucleotide sequence ID" value="NZ_JHAC01000008.1"/>
</dbReference>
<dbReference type="InterPro" id="IPR027381">
    <property type="entry name" value="LytR/CpsA/Psr_C"/>
</dbReference>
<gene>
    <name evidence="4" type="ORF">DEIPH_ctg008orf0048</name>
</gene>
<feature type="domain" description="Cell envelope-related transcriptional attenuator" evidence="2">
    <location>
        <begin position="95"/>
        <end position="245"/>
    </location>
</feature>
<dbReference type="EMBL" id="JHAC01000008">
    <property type="protein sequence ID" value="EYB69333.1"/>
    <property type="molecule type" value="Genomic_DNA"/>
</dbReference>
<dbReference type="Proteomes" id="UP000020492">
    <property type="component" value="Unassembled WGS sequence"/>
</dbReference>
<evidence type="ECO:0000256" key="1">
    <source>
        <dbReference type="ARBA" id="ARBA00006068"/>
    </source>
</evidence>
<dbReference type="InterPro" id="IPR004474">
    <property type="entry name" value="LytR_CpsA_psr"/>
</dbReference>
<reference evidence="4 5" key="1">
    <citation type="submission" date="2014-03" db="EMBL/GenBank/DDBJ databases">
        <title>Draft genome sequence of Deinococcus phoenicis 1P10ME.</title>
        <authorList>
            <person name="Stepanov V.G."/>
            <person name="Vaishampayan P."/>
            <person name="Venkateswaran K."/>
            <person name="Fox G.E."/>
        </authorList>
    </citation>
    <scope>NUCLEOTIDE SEQUENCE [LARGE SCALE GENOMIC DNA]</scope>
    <source>
        <strain evidence="4 5">1P10ME</strain>
    </source>
</reference>
<proteinExistence type="inferred from homology"/>
<evidence type="ECO:0000259" key="2">
    <source>
        <dbReference type="Pfam" id="PF03816"/>
    </source>
</evidence>
<dbReference type="Pfam" id="PF13399">
    <property type="entry name" value="LytR_C"/>
    <property type="match status" value="1"/>
</dbReference>
<comment type="similarity">
    <text evidence="1">Belongs to the LytR/CpsA/Psr (LCP) family.</text>
</comment>
<dbReference type="OrthoDB" id="56518at2"/>
<accession>A0A016QTD3</accession>
<name>A0A016QTD3_9DEIO</name>
<keyword evidence="5" id="KW-1185">Reference proteome</keyword>
<evidence type="ECO:0000259" key="3">
    <source>
        <dbReference type="Pfam" id="PF13399"/>
    </source>
</evidence>
<dbReference type="PANTHER" id="PTHR33392:SF6">
    <property type="entry name" value="POLYISOPRENYL-TEICHOIC ACID--PEPTIDOGLYCAN TEICHOIC ACID TRANSFERASE TAGU"/>
    <property type="match status" value="1"/>
</dbReference>
<dbReference type="STRING" id="1476583.DEIPH_ctg008orf0048"/>
<sequence>MTASPPPAPPAFNFAFPRRSARLRAVQAFGLSLAALTLGGFAVLSAPGTATQAALPAGGLPHFTLLLAGRDIVYCYYRTPCKDQDQRTGLLQPPNTDTLMLVKVDGTHVNVLNIPRDTNVGDYDPRQAPAAQKVNSRYWSGGPGALTQAVETITGEHVDAYVIVRTDYVARVIDALGGLDVTVPEGGIEWVDQAAGVDLRLAAGNHHLNGEQAVLFLRVRKGFGDDYGRIDHQKQALTQLAARLKSAQGLAALPTILGGIGNGVETNADPNLLPTLLPHLPQLKLTFATLPTQTIRGTFNLAVDREALAQVWNTAGGPLQPTASPALPDVTVRIVDASGADLGPALARALRTLGYARVSVQSAPASGEASQVFTGQDVRAATELADTLGLPRLQGERFPVAAGEVGILLGTDARQSLAALHPLSALNGSASTQATPTPTENR</sequence>
<dbReference type="PANTHER" id="PTHR33392">
    <property type="entry name" value="POLYISOPRENYL-TEICHOIC ACID--PEPTIDOGLYCAN TEICHOIC ACID TRANSFERASE TAGU"/>
    <property type="match status" value="1"/>
</dbReference>
<dbReference type="PATRIC" id="fig|1476583.3.peg.469"/>